<dbReference type="PANTHER" id="PTHR43080:SF2">
    <property type="entry name" value="CBS DOMAIN-CONTAINING PROTEIN"/>
    <property type="match status" value="1"/>
</dbReference>
<dbReference type="InterPro" id="IPR000644">
    <property type="entry name" value="CBS_dom"/>
</dbReference>
<evidence type="ECO:0000313" key="5">
    <source>
        <dbReference type="Proteomes" id="UP000184517"/>
    </source>
</evidence>
<dbReference type="Pfam" id="PF00571">
    <property type="entry name" value="CBS"/>
    <property type="match status" value="2"/>
</dbReference>
<dbReference type="EMBL" id="FQVF01000031">
    <property type="protein sequence ID" value="SHG79879.1"/>
    <property type="molecule type" value="Genomic_DNA"/>
</dbReference>
<dbReference type="PANTHER" id="PTHR43080">
    <property type="entry name" value="CBS DOMAIN-CONTAINING PROTEIN CBSX3, MITOCHONDRIAL"/>
    <property type="match status" value="1"/>
</dbReference>
<dbReference type="SMART" id="SM00116">
    <property type="entry name" value="CBS"/>
    <property type="match status" value="2"/>
</dbReference>
<gene>
    <name evidence="4" type="ORF">SAMN02745753_04507</name>
</gene>
<accession>A0A1M5MSJ7</accession>
<proteinExistence type="predicted"/>
<dbReference type="Proteomes" id="UP000184517">
    <property type="component" value="Unassembled WGS sequence"/>
</dbReference>
<dbReference type="STRING" id="1122206.SAMN02745753_04507"/>
<organism evidence="4 5">
    <name type="scientific">Marinomonas polaris DSM 16579</name>
    <dbReference type="NCBI Taxonomy" id="1122206"/>
    <lineage>
        <taxon>Bacteria</taxon>
        <taxon>Pseudomonadati</taxon>
        <taxon>Pseudomonadota</taxon>
        <taxon>Gammaproteobacteria</taxon>
        <taxon>Oceanospirillales</taxon>
        <taxon>Oceanospirillaceae</taxon>
        <taxon>Marinomonas</taxon>
    </lineage>
</organism>
<dbReference type="Gene3D" id="3.10.580.10">
    <property type="entry name" value="CBS-domain"/>
    <property type="match status" value="1"/>
</dbReference>
<evidence type="ECO:0000313" key="4">
    <source>
        <dbReference type="EMBL" id="SHG79879.1"/>
    </source>
</evidence>
<feature type="domain" description="CBS" evidence="3">
    <location>
        <begin position="8"/>
        <end position="64"/>
    </location>
</feature>
<keyword evidence="5" id="KW-1185">Reference proteome</keyword>
<evidence type="ECO:0000256" key="1">
    <source>
        <dbReference type="ARBA" id="ARBA00023122"/>
    </source>
</evidence>
<dbReference type="PROSITE" id="PS51371">
    <property type="entry name" value="CBS"/>
    <property type="match status" value="2"/>
</dbReference>
<dbReference type="InterPro" id="IPR051257">
    <property type="entry name" value="Diverse_CBS-Domain"/>
</dbReference>
<dbReference type="AlphaFoldDB" id="A0A1M5MSJ7"/>
<keyword evidence="1 2" id="KW-0129">CBS domain</keyword>
<protein>
    <submittedName>
        <fullName evidence="4">CBS domain-containing protein</fullName>
    </submittedName>
</protein>
<evidence type="ECO:0000259" key="3">
    <source>
        <dbReference type="PROSITE" id="PS51371"/>
    </source>
</evidence>
<dbReference type="CDD" id="cd04584">
    <property type="entry name" value="CBS_pair_AcuB_like"/>
    <property type="match status" value="1"/>
</dbReference>
<sequence length="140" mass="15807">MRTVADLMITNLITLRENDSLAKAKALMQEKNIRNIPIVNDEGECVGMLTQREYLRHAFHLVSQFGTQQISKKEQQTPIANAMNKDILTVSPDTDLDMAAEFFIENKYGCLPVTQDNKLVGIITPVDFVKLAHKMLTESK</sequence>
<dbReference type="RefSeq" id="WP_084122655.1">
    <property type="nucleotide sequence ID" value="NZ_FQVF01000031.1"/>
</dbReference>
<dbReference type="SUPFAM" id="SSF54631">
    <property type="entry name" value="CBS-domain pair"/>
    <property type="match status" value="1"/>
</dbReference>
<feature type="domain" description="CBS" evidence="3">
    <location>
        <begin position="83"/>
        <end position="138"/>
    </location>
</feature>
<dbReference type="InterPro" id="IPR046342">
    <property type="entry name" value="CBS_dom_sf"/>
</dbReference>
<dbReference type="OrthoDB" id="9802114at2"/>
<name>A0A1M5MSJ7_9GAMM</name>
<reference evidence="5" key="1">
    <citation type="submission" date="2016-11" db="EMBL/GenBank/DDBJ databases">
        <authorList>
            <person name="Varghese N."/>
            <person name="Submissions S."/>
        </authorList>
    </citation>
    <scope>NUCLEOTIDE SEQUENCE [LARGE SCALE GENOMIC DNA]</scope>
    <source>
        <strain evidence="5">DSM 16579</strain>
    </source>
</reference>
<evidence type="ECO:0000256" key="2">
    <source>
        <dbReference type="PROSITE-ProRule" id="PRU00703"/>
    </source>
</evidence>